<proteinExistence type="predicted"/>
<gene>
    <name evidence="1" type="ORF">C4D60_Mb03t02960</name>
</gene>
<accession>A0A4S8J8V2</accession>
<dbReference type="Proteomes" id="UP000317650">
    <property type="component" value="Chromosome 3"/>
</dbReference>
<name>A0A4S8J8V2_MUSBA</name>
<dbReference type="EMBL" id="PYDT01000006">
    <property type="protein sequence ID" value="THU57384.1"/>
    <property type="molecule type" value="Genomic_DNA"/>
</dbReference>
<keyword evidence="2" id="KW-1185">Reference proteome</keyword>
<sequence length="59" mass="6509">MYPDTVAAFQLVKCPIGVVALNQVLALLLPFLHDILVDFVGDMFGLEICHEPLKRLSSP</sequence>
<reference evidence="1 2" key="1">
    <citation type="journal article" date="2019" name="Nat. Plants">
        <title>Genome sequencing of Musa balbisiana reveals subgenome evolution and function divergence in polyploid bananas.</title>
        <authorList>
            <person name="Yao X."/>
        </authorList>
    </citation>
    <scope>NUCLEOTIDE SEQUENCE [LARGE SCALE GENOMIC DNA]</scope>
    <source>
        <strain evidence="2">cv. DH-PKW</strain>
        <tissue evidence="1">Leaves</tissue>
    </source>
</reference>
<evidence type="ECO:0000313" key="1">
    <source>
        <dbReference type="EMBL" id="THU57384.1"/>
    </source>
</evidence>
<evidence type="ECO:0000313" key="2">
    <source>
        <dbReference type="Proteomes" id="UP000317650"/>
    </source>
</evidence>
<comment type="caution">
    <text evidence="1">The sequence shown here is derived from an EMBL/GenBank/DDBJ whole genome shotgun (WGS) entry which is preliminary data.</text>
</comment>
<organism evidence="1 2">
    <name type="scientific">Musa balbisiana</name>
    <name type="common">Banana</name>
    <dbReference type="NCBI Taxonomy" id="52838"/>
    <lineage>
        <taxon>Eukaryota</taxon>
        <taxon>Viridiplantae</taxon>
        <taxon>Streptophyta</taxon>
        <taxon>Embryophyta</taxon>
        <taxon>Tracheophyta</taxon>
        <taxon>Spermatophyta</taxon>
        <taxon>Magnoliopsida</taxon>
        <taxon>Liliopsida</taxon>
        <taxon>Zingiberales</taxon>
        <taxon>Musaceae</taxon>
        <taxon>Musa</taxon>
    </lineage>
</organism>
<protein>
    <submittedName>
        <fullName evidence="1">Uncharacterized protein</fullName>
    </submittedName>
</protein>
<dbReference type="AlphaFoldDB" id="A0A4S8J8V2"/>